<dbReference type="EMBL" id="KV417280">
    <property type="protein sequence ID" value="KZO97282.1"/>
    <property type="molecule type" value="Genomic_DNA"/>
</dbReference>
<keyword evidence="4" id="KW-1185">Reference proteome</keyword>
<dbReference type="Proteomes" id="UP000076738">
    <property type="component" value="Unassembled WGS sequence"/>
</dbReference>
<feature type="non-terminal residue" evidence="3">
    <location>
        <position position="1"/>
    </location>
</feature>
<keyword evidence="3" id="KW-0346">Stress response</keyword>
<evidence type="ECO:0000256" key="1">
    <source>
        <dbReference type="ARBA" id="ARBA00022741"/>
    </source>
</evidence>
<name>A0A167N2J7_CALVF</name>
<keyword evidence="1" id="KW-0547">Nucleotide-binding</keyword>
<evidence type="ECO:0000313" key="3">
    <source>
        <dbReference type="EMBL" id="KZO97282.1"/>
    </source>
</evidence>
<evidence type="ECO:0000256" key="2">
    <source>
        <dbReference type="ARBA" id="ARBA00022840"/>
    </source>
</evidence>
<dbReference type="GO" id="GO:0140662">
    <property type="term" value="F:ATP-dependent protein folding chaperone"/>
    <property type="evidence" value="ECO:0007669"/>
    <property type="project" value="InterPro"/>
</dbReference>
<dbReference type="InterPro" id="IPR013126">
    <property type="entry name" value="Hsp_70_fam"/>
</dbReference>
<dbReference type="OrthoDB" id="3260447at2759"/>
<dbReference type="AlphaFoldDB" id="A0A167N2J7"/>
<dbReference type="SUPFAM" id="SSF100920">
    <property type="entry name" value="Heat shock protein 70kD (HSP70), peptide-binding domain"/>
    <property type="match status" value="1"/>
</dbReference>
<organism evidence="3 4">
    <name type="scientific">Calocera viscosa (strain TUFC12733)</name>
    <dbReference type="NCBI Taxonomy" id="1330018"/>
    <lineage>
        <taxon>Eukaryota</taxon>
        <taxon>Fungi</taxon>
        <taxon>Dikarya</taxon>
        <taxon>Basidiomycota</taxon>
        <taxon>Agaricomycotina</taxon>
        <taxon>Dacrymycetes</taxon>
        <taxon>Dacrymycetales</taxon>
        <taxon>Dacrymycetaceae</taxon>
        <taxon>Calocera</taxon>
    </lineage>
</organism>
<evidence type="ECO:0000313" key="4">
    <source>
        <dbReference type="Proteomes" id="UP000076738"/>
    </source>
</evidence>
<dbReference type="InterPro" id="IPR029047">
    <property type="entry name" value="HSP70_peptide-bd_sf"/>
</dbReference>
<dbReference type="GO" id="GO:0005524">
    <property type="term" value="F:ATP binding"/>
    <property type="evidence" value="ECO:0007669"/>
    <property type="project" value="UniProtKB-KW"/>
</dbReference>
<dbReference type="Pfam" id="PF00012">
    <property type="entry name" value="HSP70"/>
    <property type="match status" value="1"/>
</dbReference>
<accession>A0A167N2J7</accession>
<reference evidence="3 4" key="1">
    <citation type="journal article" date="2016" name="Mol. Biol. Evol.">
        <title>Comparative Genomics of Early-Diverging Mushroom-Forming Fungi Provides Insights into the Origins of Lignocellulose Decay Capabilities.</title>
        <authorList>
            <person name="Nagy L.G."/>
            <person name="Riley R."/>
            <person name="Tritt A."/>
            <person name="Adam C."/>
            <person name="Daum C."/>
            <person name="Floudas D."/>
            <person name="Sun H."/>
            <person name="Yadav J.S."/>
            <person name="Pangilinan J."/>
            <person name="Larsson K.H."/>
            <person name="Matsuura K."/>
            <person name="Barry K."/>
            <person name="Labutti K."/>
            <person name="Kuo R."/>
            <person name="Ohm R.A."/>
            <person name="Bhattacharya S.S."/>
            <person name="Shirouzu T."/>
            <person name="Yoshinaga Y."/>
            <person name="Martin F.M."/>
            <person name="Grigoriev I.V."/>
            <person name="Hibbett D.S."/>
        </authorList>
    </citation>
    <scope>NUCLEOTIDE SEQUENCE [LARGE SCALE GENOMIC DNA]</scope>
    <source>
        <strain evidence="3 4">TUFC12733</strain>
    </source>
</reference>
<protein>
    <submittedName>
        <fullName evidence="3">Putative heat shock protein 2</fullName>
    </submittedName>
</protein>
<keyword evidence="2" id="KW-0067">ATP-binding</keyword>
<gene>
    <name evidence="3" type="ORF">CALVIDRAFT_465992</name>
</gene>
<sequence length="104" mass="11125">PTKKSQTFSIAAEDQAAVTVKICQGERELAHDNKLLGNFNLFGIPPAPKGVPQIEITFDIDADAIVKVSAKDKGTSKDQYMTSASPSALSNKEIVNGVSEAEKY</sequence>
<proteinExistence type="predicted"/>
<dbReference type="Gene3D" id="2.60.34.10">
    <property type="entry name" value="Substrate Binding Domain Of DNAk, Chain A, domain 1"/>
    <property type="match status" value="1"/>
</dbReference>
<dbReference type="STRING" id="1330018.A0A167N2J7"/>
<feature type="non-terminal residue" evidence="3">
    <location>
        <position position="104"/>
    </location>
</feature>
<dbReference type="PANTHER" id="PTHR19375">
    <property type="entry name" value="HEAT SHOCK PROTEIN 70KDA"/>
    <property type="match status" value="1"/>
</dbReference>